<dbReference type="Pfam" id="PF03301">
    <property type="entry name" value="Trp_dioxygenase"/>
    <property type="match status" value="1"/>
</dbReference>
<keyword evidence="2" id="KW-1185">Reference proteome</keyword>
<dbReference type="GO" id="GO:0020037">
    <property type="term" value="F:heme binding"/>
    <property type="evidence" value="ECO:0007669"/>
    <property type="project" value="InterPro"/>
</dbReference>
<dbReference type="GO" id="GO:0019441">
    <property type="term" value="P:L-tryptophan catabolic process to kynurenine"/>
    <property type="evidence" value="ECO:0007669"/>
    <property type="project" value="InterPro"/>
</dbReference>
<dbReference type="InterPro" id="IPR037217">
    <property type="entry name" value="Trp/Indoleamine_2_3_dOase-like"/>
</dbReference>
<keyword evidence="1" id="KW-0560">Oxidoreductase</keyword>
<dbReference type="SUPFAM" id="SSF140959">
    <property type="entry name" value="Indolic compounds 2,3-dioxygenase-like"/>
    <property type="match status" value="1"/>
</dbReference>
<dbReference type="GO" id="GO:0019442">
    <property type="term" value="P:L-tryptophan catabolic process to acetyl-CoA"/>
    <property type="evidence" value="ECO:0007669"/>
    <property type="project" value="TreeGrafter"/>
</dbReference>
<comment type="caution">
    <text evidence="1">The sequence shown here is derived from an EMBL/GenBank/DDBJ whole genome shotgun (WGS) entry which is preliminary data.</text>
</comment>
<protein>
    <submittedName>
        <fullName evidence="1">Tryptophan 2,3-dioxygenase</fullName>
        <ecNumber evidence="1">1.13.11.11</ecNumber>
    </submittedName>
</protein>
<sequence length="106" mass="11921">MAALFIQLYRDEPLLQLPFRVLTSLMDIDEQLTHWRSSHALMVQPMLGSKIGTGGSSGYDYLESSLSGKRLFADLFDLSTYLIPRSQLPALSASLIWNLGFNQDCH</sequence>
<dbReference type="PANTHER" id="PTHR10138">
    <property type="entry name" value="TRYPTOPHAN 2,3-DIOXYGENASE"/>
    <property type="match status" value="1"/>
</dbReference>
<dbReference type="InterPro" id="IPR004981">
    <property type="entry name" value="Trp_2_3_dOase"/>
</dbReference>
<dbReference type="GO" id="GO:0004833">
    <property type="term" value="F:L-tryptophan 2,3-dioxygenase activity"/>
    <property type="evidence" value="ECO:0007669"/>
    <property type="project" value="UniProtKB-EC"/>
</dbReference>
<dbReference type="EC" id="1.13.11.11" evidence="1"/>
<organism evidence="1 2">
    <name type="scientific">Candidatus Methylobacter favarea</name>
    <dbReference type="NCBI Taxonomy" id="2707345"/>
    <lineage>
        <taxon>Bacteria</taxon>
        <taxon>Pseudomonadati</taxon>
        <taxon>Pseudomonadota</taxon>
        <taxon>Gammaproteobacteria</taxon>
        <taxon>Methylococcales</taxon>
        <taxon>Methylococcaceae</taxon>
        <taxon>Methylobacter</taxon>
    </lineage>
</organism>
<gene>
    <name evidence="1" type="ORF">METHB2_780006</name>
</gene>
<dbReference type="Gene3D" id="1.20.58.480">
    <property type="match status" value="1"/>
</dbReference>
<evidence type="ECO:0000313" key="1">
    <source>
        <dbReference type="EMBL" id="CAA9892648.1"/>
    </source>
</evidence>
<dbReference type="AlphaFoldDB" id="A0A8S0XV78"/>
<name>A0A8S0XV78_9GAMM</name>
<dbReference type="EMBL" id="CADCXN010000111">
    <property type="protein sequence ID" value="CAA9892648.1"/>
    <property type="molecule type" value="Genomic_DNA"/>
</dbReference>
<reference evidence="1 2" key="1">
    <citation type="submission" date="2020-02" db="EMBL/GenBank/DDBJ databases">
        <authorList>
            <person name="Hogendoorn C."/>
        </authorList>
    </citation>
    <scope>NUCLEOTIDE SEQUENCE [LARGE SCALE GENOMIC DNA]</scope>
    <source>
        <strain evidence="1">METHB21</strain>
    </source>
</reference>
<proteinExistence type="predicted"/>
<accession>A0A8S0XV78</accession>
<dbReference type="Proteomes" id="UP000494216">
    <property type="component" value="Unassembled WGS sequence"/>
</dbReference>
<dbReference type="GO" id="GO:0046872">
    <property type="term" value="F:metal ion binding"/>
    <property type="evidence" value="ECO:0007669"/>
    <property type="project" value="InterPro"/>
</dbReference>
<dbReference type="PANTHER" id="PTHR10138:SF0">
    <property type="entry name" value="TRYPTOPHAN 2,3-DIOXYGENASE"/>
    <property type="match status" value="1"/>
</dbReference>
<evidence type="ECO:0000313" key="2">
    <source>
        <dbReference type="Proteomes" id="UP000494216"/>
    </source>
</evidence>